<evidence type="ECO:0000256" key="3">
    <source>
        <dbReference type="ARBA" id="ARBA00009014"/>
    </source>
</evidence>
<keyword evidence="6 11" id="KW-0548">Nucleotidyltransferase</keyword>
<keyword evidence="5 11" id="KW-0808">Transferase</keyword>
<evidence type="ECO:0000256" key="8">
    <source>
        <dbReference type="ARBA" id="ARBA00022840"/>
    </source>
</evidence>
<dbReference type="PANTHER" id="PTHR39321:SF3">
    <property type="entry name" value="PHOSPHOPANTETHEINE ADENYLYLTRANSFERASE"/>
    <property type="match status" value="1"/>
</dbReference>
<evidence type="ECO:0000256" key="1">
    <source>
        <dbReference type="ARBA" id="ARBA00002324"/>
    </source>
</evidence>
<dbReference type="RefSeq" id="WP_134078888.1">
    <property type="nucleotide sequence ID" value="NZ_SOEB01000021.1"/>
</dbReference>
<evidence type="ECO:0000256" key="9">
    <source>
        <dbReference type="ARBA" id="ARBA00023027"/>
    </source>
</evidence>
<dbReference type="AlphaFoldDB" id="A0A4V6QAN7"/>
<dbReference type="Pfam" id="PF01467">
    <property type="entry name" value="CTP_transf_like"/>
    <property type="match status" value="1"/>
</dbReference>
<dbReference type="HAMAP" id="MF_00244">
    <property type="entry name" value="NaMN_adenylyltr"/>
    <property type="match status" value="1"/>
</dbReference>
<dbReference type="GO" id="GO:0005524">
    <property type="term" value="F:ATP binding"/>
    <property type="evidence" value="ECO:0007669"/>
    <property type="project" value="UniProtKB-KW"/>
</dbReference>
<dbReference type="NCBIfam" id="TIGR00482">
    <property type="entry name" value="nicotinate (nicotinamide) nucleotide adenylyltransferase"/>
    <property type="match status" value="1"/>
</dbReference>
<dbReference type="InterPro" id="IPR004821">
    <property type="entry name" value="Cyt_trans-like"/>
</dbReference>
<protein>
    <recommendedName>
        <fullName evidence="11">Probable nicotinate-nucleotide adenylyltransferase</fullName>
        <ecNumber evidence="11">2.7.7.18</ecNumber>
    </recommendedName>
    <alternativeName>
        <fullName evidence="11">Deamido-NAD(+) diphosphorylase</fullName>
    </alternativeName>
    <alternativeName>
        <fullName evidence="11">Deamido-NAD(+) pyrophosphorylase</fullName>
    </alternativeName>
    <alternativeName>
        <fullName evidence="11">Nicotinate mononucleotide adenylyltransferase</fullName>
        <shortName evidence="11">NaMN adenylyltransferase</shortName>
    </alternativeName>
</protein>
<dbReference type="CDD" id="cd02165">
    <property type="entry name" value="NMNAT"/>
    <property type="match status" value="1"/>
</dbReference>
<name>A0A4V6QAN7_9RHOB</name>
<dbReference type="UniPathway" id="UPA00253">
    <property type="reaction ID" value="UER00332"/>
</dbReference>
<organism evidence="13 14">
    <name type="scientific">Rhodovulum visakhapatnamense</name>
    <dbReference type="NCBI Taxonomy" id="364297"/>
    <lineage>
        <taxon>Bacteria</taxon>
        <taxon>Pseudomonadati</taxon>
        <taxon>Pseudomonadota</taxon>
        <taxon>Alphaproteobacteria</taxon>
        <taxon>Rhodobacterales</taxon>
        <taxon>Paracoccaceae</taxon>
        <taxon>Rhodovulum</taxon>
    </lineage>
</organism>
<comment type="catalytic activity">
    <reaction evidence="10 11">
        <text>nicotinate beta-D-ribonucleotide + ATP + H(+) = deamido-NAD(+) + diphosphate</text>
        <dbReference type="Rhea" id="RHEA:22860"/>
        <dbReference type="ChEBI" id="CHEBI:15378"/>
        <dbReference type="ChEBI" id="CHEBI:30616"/>
        <dbReference type="ChEBI" id="CHEBI:33019"/>
        <dbReference type="ChEBI" id="CHEBI:57502"/>
        <dbReference type="ChEBI" id="CHEBI:58437"/>
        <dbReference type="EC" id="2.7.7.18"/>
    </reaction>
</comment>
<keyword evidence="9 11" id="KW-0520">NAD</keyword>
<dbReference type="InterPro" id="IPR005248">
    <property type="entry name" value="NadD/NMNAT"/>
</dbReference>
<evidence type="ECO:0000259" key="12">
    <source>
        <dbReference type="Pfam" id="PF01467"/>
    </source>
</evidence>
<dbReference type="NCBIfam" id="TIGR00125">
    <property type="entry name" value="cyt_tran_rel"/>
    <property type="match status" value="1"/>
</dbReference>
<dbReference type="EMBL" id="SOEB01000021">
    <property type="protein sequence ID" value="TDX24853.1"/>
    <property type="molecule type" value="Genomic_DNA"/>
</dbReference>
<dbReference type="EC" id="2.7.7.18" evidence="11"/>
<dbReference type="PANTHER" id="PTHR39321">
    <property type="entry name" value="NICOTINATE-NUCLEOTIDE ADENYLYLTRANSFERASE-RELATED"/>
    <property type="match status" value="1"/>
</dbReference>
<evidence type="ECO:0000313" key="13">
    <source>
        <dbReference type="EMBL" id="TDX24853.1"/>
    </source>
</evidence>
<evidence type="ECO:0000256" key="6">
    <source>
        <dbReference type="ARBA" id="ARBA00022695"/>
    </source>
</evidence>
<dbReference type="GO" id="GO:0004515">
    <property type="term" value="F:nicotinate-nucleotide adenylyltransferase activity"/>
    <property type="evidence" value="ECO:0007669"/>
    <property type="project" value="UniProtKB-UniRule"/>
</dbReference>
<keyword evidence="4 11" id="KW-0662">Pyridine nucleotide biosynthesis</keyword>
<evidence type="ECO:0000313" key="14">
    <source>
        <dbReference type="Proteomes" id="UP000295484"/>
    </source>
</evidence>
<keyword evidence="7 11" id="KW-0547">Nucleotide-binding</keyword>
<reference evidence="13 14" key="1">
    <citation type="submission" date="2019-03" db="EMBL/GenBank/DDBJ databases">
        <title>Genomic Encyclopedia of Type Strains, Phase IV (KMG-IV): sequencing the most valuable type-strain genomes for metagenomic binning, comparative biology and taxonomic classification.</title>
        <authorList>
            <person name="Goeker M."/>
        </authorList>
    </citation>
    <scope>NUCLEOTIDE SEQUENCE [LARGE SCALE GENOMIC DNA]</scope>
    <source>
        <strain evidence="13 14">JA181</strain>
    </source>
</reference>
<evidence type="ECO:0000256" key="4">
    <source>
        <dbReference type="ARBA" id="ARBA00022642"/>
    </source>
</evidence>
<dbReference type="GO" id="GO:0009435">
    <property type="term" value="P:NAD+ biosynthetic process"/>
    <property type="evidence" value="ECO:0007669"/>
    <property type="project" value="UniProtKB-UniRule"/>
</dbReference>
<comment type="similarity">
    <text evidence="3 11">Belongs to the NadD family.</text>
</comment>
<dbReference type="Proteomes" id="UP000295484">
    <property type="component" value="Unassembled WGS sequence"/>
</dbReference>
<evidence type="ECO:0000256" key="11">
    <source>
        <dbReference type="HAMAP-Rule" id="MF_00244"/>
    </source>
</evidence>
<evidence type="ECO:0000256" key="7">
    <source>
        <dbReference type="ARBA" id="ARBA00022741"/>
    </source>
</evidence>
<proteinExistence type="inferred from homology"/>
<evidence type="ECO:0000256" key="10">
    <source>
        <dbReference type="ARBA" id="ARBA00048721"/>
    </source>
</evidence>
<evidence type="ECO:0000256" key="2">
    <source>
        <dbReference type="ARBA" id="ARBA00005019"/>
    </source>
</evidence>
<keyword evidence="8 11" id="KW-0067">ATP-binding</keyword>
<feature type="domain" description="Cytidyltransferase-like" evidence="12">
    <location>
        <begin position="5"/>
        <end position="166"/>
    </location>
</feature>
<accession>A0A4V6QAN7</accession>
<dbReference type="Gene3D" id="3.40.50.620">
    <property type="entry name" value="HUPs"/>
    <property type="match status" value="1"/>
</dbReference>
<comment type="caution">
    <text evidence="13">The sequence shown here is derived from an EMBL/GenBank/DDBJ whole genome shotgun (WGS) entry which is preliminary data.</text>
</comment>
<gene>
    <name evidence="11" type="primary">nadD</name>
    <name evidence="13" type="ORF">EV657_12128</name>
</gene>
<evidence type="ECO:0000256" key="5">
    <source>
        <dbReference type="ARBA" id="ARBA00022679"/>
    </source>
</evidence>
<comment type="function">
    <text evidence="1 11">Catalyzes the reversible adenylation of nicotinate mononucleotide (NaMN) to nicotinic acid adenine dinucleotide (NaAD).</text>
</comment>
<comment type="pathway">
    <text evidence="2 11">Cofactor biosynthesis; NAD(+) biosynthesis; deamido-NAD(+) from nicotinate D-ribonucleotide: step 1/1.</text>
</comment>
<sequence length="201" mass="21233">MRVALFGGSFDPVHDGHLAAAVLARQALDLDRVILIPANSTAARPGPKAQAVASAAHRLAMLRCLCEGRPWLEVSNVECRPGASPFAVDTLAVFRETLPPGTEIVLLIGSDKLALLPRWRGIDEIRAGARIVALARPGHPLDAAPPWVGRLNGPLPDLSSTQIRARLAAGAPLDGLCPPAVISYLMTEQPYARPGPAARFA</sequence>
<dbReference type="InterPro" id="IPR014729">
    <property type="entry name" value="Rossmann-like_a/b/a_fold"/>
</dbReference>
<dbReference type="SUPFAM" id="SSF52374">
    <property type="entry name" value="Nucleotidylyl transferase"/>
    <property type="match status" value="1"/>
</dbReference>